<organism evidence="2 3">
    <name type="scientific">Candidatus Desulfobacillus denitrificans</name>
    <dbReference type="NCBI Taxonomy" id="2608985"/>
    <lineage>
        <taxon>Bacteria</taxon>
        <taxon>Pseudomonadati</taxon>
        <taxon>Pseudomonadota</taxon>
        <taxon>Betaproteobacteria</taxon>
        <taxon>Candidatus Desulfobacillus</taxon>
    </lineage>
</organism>
<reference evidence="2" key="1">
    <citation type="journal article" name="DNA Res.">
        <title>The physiological potential of anammox bacteria as revealed by their core genome structure.</title>
        <authorList>
            <person name="Okubo T."/>
            <person name="Toyoda A."/>
            <person name="Fukuhara K."/>
            <person name="Uchiyama I."/>
            <person name="Harigaya Y."/>
            <person name="Kuroiwa M."/>
            <person name="Suzuki T."/>
            <person name="Murakami Y."/>
            <person name="Suwa Y."/>
            <person name="Takami H."/>
        </authorList>
    </citation>
    <scope>NUCLEOTIDE SEQUENCE</scope>
    <source>
        <strain evidence="2">317325-3</strain>
    </source>
</reference>
<feature type="transmembrane region" description="Helical" evidence="1">
    <location>
        <begin position="95"/>
        <end position="115"/>
    </location>
</feature>
<name>A0A809QZ70_9PROT</name>
<feature type="transmembrane region" description="Helical" evidence="1">
    <location>
        <begin position="171"/>
        <end position="189"/>
    </location>
</feature>
<keyword evidence="1" id="KW-0812">Transmembrane</keyword>
<keyword evidence="1" id="KW-0472">Membrane</keyword>
<evidence type="ECO:0000313" key="3">
    <source>
        <dbReference type="Proteomes" id="UP000662914"/>
    </source>
</evidence>
<sequence>MPKAPNVPPARLLLLAVAAAFLVAFVQLGILRVAFHKLGLAPESAALLLMLTLFGSMLNLPLFTVPTDREAQEKRLRELPEKLLQRFRVIPGKTLIAVNVGGCIVPTTFCFYLIRHGQPDLVQVLAAVAAVTLVSYGVSFSVPRVGIAMPVLVAPLAAAIAAVALDPEQAPVLAYIGGTLGVLIGADILRLKDIGKLGEPVASIGGAGSFDGIFITGIVAVLLT</sequence>
<protein>
    <recommendedName>
        <fullName evidence="4">DUF1614 domain-containing protein</fullName>
    </recommendedName>
</protein>
<dbReference type="EMBL" id="AP021857">
    <property type="protein sequence ID" value="BBO20689.1"/>
    <property type="molecule type" value="Genomic_DNA"/>
</dbReference>
<evidence type="ECO:0000256" key="1">
    <source>
        <dbReference type="SAM" id="Phobius"/>
    </source>
</evidence>
<gene>
    <name evidence="2" type="ORF">DSYM_13880</name>
</gene>
<evidence type="ECO:0008006" key="4">
    <source>
        <dbReference type="Google" id="ProtNLM"/>
    </source>
</evidence>
<accession>A0A809QZ70</accession>
<dbReference type="Proteomes" id="UP000662914">
    <property type="component" value="Chromosome"/>
</dbReference>
<dbReference type="InterPro" id="IPR011672">
    <property type="entry name" value="DUF1614"/>
</dbReference>
<proteinExistence type="predicted"/>
<dbReference type="KEGG" id="ddz:DSYM_13880"/>
<feature type="transmembrane region" description="Helical" evidence="1">
    <location>
        <begin position="12"/>
        <end position="35"/>
    </location>
</feature>
<dbReference type="AlphaFoldDB" id="A0A809QZ70"/>
<dbReference type="Pfam" id="PF07758">
    <property type="entry name" value="DUF1614"/>
    <property type="match status" value="1"/>
</dbReference>
<keyword evidence="1" id="KW-1133">Transmembrane helix</keyword>
<feature type="transmembrane region" description="Helical" evidence="1">
    <location>
        <begin position="201"/>
        <end position="223"/>
    </location>
</feature>
<feature type="transmembrane region" description="Helical" evidence="1">
    <location>
        <begin position="47"/>
        <end position="65"/>
    </location>
</feature>
<evidence type="ECO:0000313" key="2">
    <source>
        <dbReference type="EMBL" id="BBO20689.1"/>
    </source>
</evidence>
<feature type="transmembrane region" description="Helical" evidence="1">
    <location>
        <begin position="145"/>
        <end position="165"/>
    </location>
</feature>